<reference evidence="2 3" key="2">
    <citation type="journal article" date="2012" name="Stand. Genomic Sci.">
        <title>Complete genome sequence of the sulfate-reducing firmicute Desulfotomaculum ruminis type strain (DL(T)).</title>
        <authorList>
            <person name="Spring S."/>
            <person name="Visser M."/>
            <person name="Lu M."/>
            <person name="Copeland A."/>
            <person name="Lapidus A."/>
            <person name="Lucas S."/>
            <person name="Cheng J.F."/>
            <person name="Han C."/>
            <person name="Tapia R."/>
            <person name="Goodwin L.A."/>
            <person name="Pitluck S."/>
            <person name="Ivanova N."/>
            <person name="Land M."/>
            <person name="Hauser L."/>
            <person name="Larimer F."/>
            <person name="Rohde M."/>
            <person name="Goker M."/>
            <person name="Detter J.C."/>
            <person name="Kyrpides N.C."/>
            <person name="Woyke T."/>
            <person name="Schaap P.J."/>
            <person name="Plugge C.M."/>
            <person name="Muyzer G."/>
            <person name="Kuever J."/>
            <person name="Pereira I.A."/>
            <person name="Parshina S.N."/>
            <person name="Bernier-Latmani R."/>
            <person name="Stams A.J."/>
            <person name="Klenk H.P."/>
        </authorList>
    </citation>
    <scope>NUCLEOTIDE SEQUENCE [LARGE SCALE GENOMIC DNA]</scope>
    <source>
        <strain evidence="3">ATCC 23193 / DSM 2154 / NCIB 8452 / DL</strain>
    </source>
</reference>
<keyword evidence="3" id="KW-1185">Reference proteome</keyword>
<accession>F6DPU7</accession>
<dbReference type="EMBL" id="CP002780">
    <property type="protein sequence ID" value="AEG60786.1"/>
    <property type="molecule type" value="Genomic_DNA"/>
</dbReference>
<evidence type="ECO:0000313" key="3">
    <source>
        <dbReference type="Proteomes" id="UP000009234"/>
    </source>
</evidence>
<evidence type="ECO:0000259" key="1">
    <source>
        <dbReference type="Pfam" id="PF07238"/>
    </source>
</evidence>
<organism evidence="2 3">
    <name type="scientific">Desulforamulus ruminis (strain ATCC 23193 / DSM 2154 / NCIMB 8452 / DL)</name>
    <name type="common">Desulfotomaculum ruminis</name>
    <dbReference type="NCBI Taxonomy" id="696281"/>
    <lineage>
        <taxon>Bacteria</taxon>
        <taxon>Bacillati</taxon>
        <taxon>Bacillota</taxon>
        <taxon>Clostridia</taxon>
        <taxon>Eubacteriales</taxon>
        <taxon>Peptococcaceae</taxon>
        <taxon>Desulforamulus</taxon>
    </lineage>
</organism>
<dbReference type="KEGG" id="dru:Desru_2559"/>
<dbReference type="Proteomes" id="UP000009234">
    <property type="component" value="Chromosome"/>
</dbReference>
<dbReference type="HOGENOM" id="CLU_2301301_0_0_9"/>
<feature type="domain" description="PilZ" evidence="1">
    <location>
        <begin position="3"/>
        <end position="94"/>
    </location>
</feature>
<dbReference type="Pfam" id="PF07238">
    <property type="entry name" value="PilZ"/>
    <property type="match status" value="1"/>
</dbReference>
<gene>
    <name evidence="2" type="ordered locus">Desru_2559</name>
</gene>
<dbReference type="RefSeq" id="WP_013842542.1">
    <property type="nucleotide sequence ID" value="NC_015589.1"/>
</dbReference>
<evidence type="ECO:0000313" key="2">
    <source>
        <dbReference type="EMBL" id="AEG60786.1"/>
    </source>
</evidence>
<dbReference type="GO" id="GO:0035438">
    <property type="term" value="F:cyclic-di-GMP binding"/>
    <property type="evidence" value="ECO:0007669"/>
    <property type="project" value="InterPro"/>
</dbReference>
<dbReference type="OrthoDB" id="2086110at2"/>
<dbReference type="Gene3D" id="2.40.10.220">
    <property type="entry name" value="predicted glycosyltransferase like domains"/>
    <property type="match status" value="1"/>
</dbReference>
<dbReference type="InterPro" id="IPR009875">
    <property type="entry name" value="PilZ_domain"/>
</dbReference>
<dbReference type="SUPFAM" id="SSF141371">
    <property type="entry name" value="PilZ domain-like"/>
    <property type="match status" value="1"/>
</dbReference>
<sequence>MKDRREYPRIETDWVVRMVSAEDERELSDIKIMNVGGGGISFLCTEELQTGEKFLIHLPFISIYIYIIWQHENRYGAMFVNPLGDEVELLCQHIYSQNHS</sequence>
<dbReference type="AlphaFoldDB" id="F6DPU7"/>
<proteinExistence type="predicted"/>
<reference evidence="3" key="1">
    <citation type="submission" date="2011-05" db="EMBL/GenBank/DDBJ databases">
        <title>Complete sequence of Desulfotomaculum ruminis DSM 2154.</title>
        <authorList>
            <person name="Lucas S."/>
            <person name="Copeland A."/>
            <person name="Lapidus A."/>
            <person name="Cheng J.-F."/>
            <person name="Goodwin L."/>
            <person name="Pitluck S."/>
            <person name="Lu M."/>
            <person name="Detter J.C."/>
            <person name="Han C."/>
            <person name="Tapia R."/>
            <person name="Land M."/>
            <person name="Hauser L."/>
            <person name="Kyrpides N."/>
            <person name="Ivanova N."/>
            <person name="Mikhailova N."/>
            <person name="Pagani I."/>
            <person name="Stams A.J.M."/>
            <person name="Plugge C.M."/>
            <person name="Muyzer G."/>
            <person name="Kuever J."/>
            <person name="Parshina S.N."/>
            <person name="Ivanova A.E."/>
            <person name="Nazina T.N."/>
            <person name="Brambilla E."/>
            <person name="Spring S."/>
            <person name="Klenk H.-P."/>
            <person name="Woyke T."/>
        </authorList>
    </citation>
    <scope>NUCLEOTIDE SEQUENCE [LARGE SCALE GENOMIC DNA]</scope>
    <source>
        <strain evidence="3">ATCC 23193 / DSM 2154 / NCIB 8452 / DL</strain>
    </source>
</reference>
<name>F6DPU7_DESRL</name>
<protein>
    <submittedName>
        <fullName evidence="2">Type IV pilus assembly PilZ</fullName>
    </submittedName>
</protein>